<comment type="catalytic activity">
    <reaction evidence="13">
        <text>(R)-mevalonate + 2 NADP(+) + CoA = (3S)-3-hydroxy-3-methylglutaryl-CoA + 2 NADPH + 2 H(+)</text>
        <dbReference type="Rhea" id="RHEA:15989"/>
        <dbReference type="ChEBI" id="CHEBI:15378"/>
        <dbReference type="ChEBI" id="CHEBI:36464"/>
        <dbReference type="ChEBI" id="CHEBI:43074"/>
        <dbReference type="ChEBI" id="CHEBI:57287"/>
        <dbReference type="ChEBI" id="CHEBI:57783"/>
        <dbReference type="ChEBI" id="CHEBI:58349"/>
        <dbReference type="EC" id="1.1.1.34"/>
    </reaction>
</comment>
<evidence type="ECO:0000313" key="14">
    <source>
        <dbReference type="EMBL" id="KAK7333812.1"/>
    </source>
</evidence>
<evidence type="ECO:0000256" key="5">
    <source>
        <dbReference type="ARBA" id="ARBA00022692"/>
    </source>
</evidence>
<protein>
    <recommendedName>
        <fullName evidence="13">3-hydroxy-3-methylglutaryl coenzyme A reductase</fullName>
        <shortName evidence="13">HMG-CoA reductase</shortName>
        <ecNumber evidence="13">1.1.1.34</ecNumber>
    </recommendedName>
</protein>
<evidence type="ECO:0000256" key="11">
    <source>
        <dbReference type="ARBA" id="ARBA00023180"/>
    </source>
</evidence>
<gene>
    <name evidence="14" type="ORF">VNO80_30591</name>
</gene>
<dbReference type="FunFam" id="1.10.3270.10:FF:000002">
    <property type="entry name" value="3-hydroxy-3-methylglutaryl coenzyme A reductase"/>
    <property type="match status" value="1"/>
</dbReference>
<dbReference type="EC" id="1.1.1.34" evidence="13"/>
<dbReference type="InterPro" id="IPR004554">
    <property type="entry name" value="HMG_CoA_Rdtase_eu_arc"/>
</dbReference>
<dbReference type="InterPro" id="IPR023074">
    <property type="entry name" value="HMG_CoA_Rdtase_cat_sf"/>
</dbReference>
<dbReference type="GO" id="GO:0005778">
    <property type="term" value="C:peroxisomal membrane"/>
    <property type="evidence" value="ECO:0007669"/>
    <property type="project" value="TreeGrafter"/>
</dbReference>
<dbReference type="Gene3D" id="3.30.70.420">
    <property type="entry name" value="Hydroxymethylglutaryl-CoA reductase, class I/II, NAD/NADP-binding domain"/>
    <property type="match status" value="1"/>
</dbReference>
<dbReference type="PRINTS" id="PR00071">
    <property type="entry name" value="HMGCOARDTASE"/>
</dbReference>
<dbReference type="PROSITE" id="PS00066">
    <property type="entry name" value="HMG_COA_REDUCTASE_1"/>
    <property type="match status" value="1"/>
</dbReference>
<evidence type="ECO:0000256" key="3">
    <source>
        <dbReference type="ARBA" id="ARBA00005084"/>
    </source>
</evidence>
<comment type="caution">
    <text evidence="14">The sequence shown here is derived from an EMBL/GenBank/DDBJ whole genome shotgun (WGS) entry which is preliminary data.</text>
</comment>
<keyword evidence="7 13" id="KW-0521">NADP</keyword>
<dbReference type="Gene3D" id="1.10.3270.10">
    <property type="entry name" value="HMGR, N-terminal domain"/>
    <property type="match status" value="1"/>
</dbReference>
<dbReference type="EMBL" id="JAYMYR010000011">
    <property type="protein sequence ID" value="KAK7333812.1"/>
    <property type="molecule type" value="Genomic_DNA"/>
</dbReference>
<keyword evidence="9 13" id="KW-0560">Oxidoreductase</keyword>
<proteinExistence type="inferred from homology"/>
<dbReference type="PROSITE" id="PS00318">
    <property type="entry name" value="HMG_COA_REDUCTASE_2"/>
    <property type="match status" value="1"/>
</dbReference>
<dbReference type="AlphaFoldDB" id="A0AAN9QFX7"/>
<keyword evidence="10 13" id="KW-0472">Membrane</keyword>
<evidence type="ECO:0000313" key="15">
    <source>
        <dbReference type="Proteomes" id="UP001374584"/>
    </source>
</evidence>
<evidence type="ECO:0000256" key="9">
    <source>
        <dbReference type="ARBA" id="ARBA00023002"/>
    </source>
</evidence>
<dbReference type="GO" id="GO:0015936">
    <property type="term" value="P:coenzyme A metabolic process"/>
    <property type="evidence" value="ECO:0007669"/>
    <property type="project" value="InterPro"/>
</dbReference>
<name>A0AAN9QFX7_PHACN</name>
<dbReference type="InterPro" id="IPR009029">
    <property type="entry name" value="HMG_CoA_Rdtase_sub-bd_dom_sf"/>
</dbReference>
<comment type="pathway">
    <text evidence="3 13">Metabolic intermediate biosynthesis; (R)-mevalonate biosynthesis; (R)-mevalonate from acetyl-CoA: step 3/3.</text>
</comment>
<dbReference type="InterPro" id="IPR009023">
    <property type="entry name" value="HMG_CoA_Rdtase_NAD(P)-bd_sf"/>
</dbReference>
<dbReference type="Proteomes" id="UP001374584">
    <property type="component" value="Unassembled WGS sequence"/>
</dbReference>
<dbReference type="GO" id="GO:0005789">
    <property type="term" value="C:endoplasmic reticulum membrane"/>
    <property type="evidence" value="ECO:0007669"/>
    <property type="project" value="UniProtKB-SubCell"/>
</dbReference>
<dbReference type="InterPro" id="IPR002202">
    <property type="entry name" value="HMG_CoA_Rdtase"/>
</dbReference>
<comment type="subcellular location">
    <subcellularLocation>
        <location evidence="2 13">Endoplasmic reticulum membrane</location>
        <topology evidence="2 13">Multi-pass membrane protein</topology>
    </subcellularLocation>
    <subcellularLocation>
        <location evidence="1">Plastid membrane</location>
        <topology evidence="1">Multi-pass membrane protein</topology>
    </subcellularLocation>
</comment>
<dbReference type="FunFam" id="3.90.770.10:FF:000001">
    <property type="entry name" value="3-hydroxy-3-methylglutaryl coenzyme A reductase"/>
    <property type="match status" value="1"/>
</dbReference>
<feature type="transmembrane region" description="Helical" evidence="13">
    <location>
        <begin position="62"/>
        <end position="84"/>
    </location>
</feature>
<reference evidence="14 15" key="1">
    <citation type="submission" date="2024-01" db="EMBL/GenBank/DDBJ databases">
        <title>The genomes of 5 underutilized Papilionoideae crops provide insights into root nodulation and disease resistanc.</title>
        <authorList>
            <person name="Jiang F."/>
        </authorList>
    </citation>
    <scope>NUCLEOTIDE SEQUENCE [LARGE SCALE GENOMIC DNA]</scope>
    <source>
        <strain evidence="14">JINMINGXINNONG_FW02</strain>
        <tissue evidence="14">Leaves</tissue>
    </source>
</reference>
<dbReference type="Gene3D" id="3.90.770.10">
    <property type="entry name" value="3-hydroxy-3-methylglutaryl-coenzyme A Reductase, Chain A, domain 2"/>
    <property type="match status" value="1"/>
</dbReference>
<organism evidence="14 15">
    <name type="scientific">Phaseolus coccineus</name>
    <name type="common">Scarlet runner bean</name>
    <name type="synonym">Phaseolus multiflorus</name>
    <dbReference type="NCBI Taxonomy" id="3886"/>
    <lineage>
        <taxon>Eukaryota</taxon>
        <taxon>Viridiplantae</taxon>
        <taxon>Streptophyta</taxon>
        <taxon>Embryophyta</taxon>
        <taxon>Tracheophyta</taxon>
        <taxon>Spermatophyta</taxon>
        <taxon>Magnoliopsida</taxon>
        <taxon>eudicotyledons</taxon>
        <taxon>Gunneridae</taxon>
        <taxon>Pentapetalae</taxon>
        <taxon>rosids</taxon>
        <taxon>fabids</taxon>
        <taxon>Fabales</taxon>
        <taxon>Fabaceae</taxon>
        <taxon>Papilionoideae</taxon>
        <taxon>50 kb inversion clade</taxon>
        <taxon>NPAAA clade</taxon>
        <taxon>indigoferoid/millettioid clade</taxon>
        <taxon>Phaseoleae</taxon>
        <taxon>Phaseolus</taxon>
    </lineage>
</organism>
<evidence type="ECO:0000256" key="12">
    <source>
        <dbReference type="ARBA" id="ARBA00023229"/>
    </source>
</evidence>
<dbReference type="GO" id="GO:0016126">
    <property type="term" value="P:sterol biosynthetic process"/>
    <property type="evidence" value="ECO:0007669"/>
    <property type="project" value="UniProtKB-ARBA"/>
</dbReference>
<evidence type="ECO:0000256" key="8">
    <source>
        <dbReference type="ARBA" id="ARBA00022989"/>
    </source>
</evidence>
<dbReference type="SUPFAM" id="SSF56542">
    <property type="entry name" value="Substrate-binding domain of HMG-CoA reductase"/>
    <property type="match status" value="1"/>
</dbReference>
<evidence type="ECO:0000256" key="1">
    <source>
        <dbReference type="ARBA" id="ARBA00004446"/>
    </source>
</evidence>
<keyword evidence="6 13" id="KW-0256">Endoplasmic reticulum</keyword>
<dbReference type="SUPFAM" id="SSF55035">
    <property type="entry name" value="NAD-binding domain of HMG-CoA reductase"/>
    <property type="match status" value="1"/>
</dbReference>
<dbReference type="GO" id="GO:0004420">
    <property type="term" value="F:hydroxymethylglutaryl-CoA reductase (NADPH) activity"/>
    <property type="evidence" value="ECO:0007669"/>
    <property type="project" value="UniProtKB-EC"/>
</dbReference>
<evidence type="ECO:0000256" key="10">
    <source>
        <dbReference type="ARBA" id="ARBA00023136"/>
    </source>
</evidence>
<dbReference type="GO" id="GO:0042170">
    <property type="term" value="C:plastid membrane"/>
    <property type="evidence" value="ECO:0007669"/>
    <property type="project" value="UniProtKB-SubCell"/>
</dbReference>
<comment type="similarity">
    <text evidence="4 13">Belongs to the HMG-CoA reductase family.</text>
</comment>
<accession>A0AAN9QFX7</accession>
<evidence type="ECO:0000256" key="4">
    <source>
        <dbReference type="ARBA" id="ARBA00007661"/>
    </source>
</evidence>
<keyword evidence="8 13" id="KW-1133">Transmembrane helix</keyword>
<dbReference type="Pfam" id="PF00368">
    <property type="entry name" value="HMG-CoA_red"/>
    <property type="match status" value="1"/>
</dbReference>
<dbReference type="PANTHER" id="PTHR10572:SF24">
    <property type="entry name" value="3-HYDROXY-3-METHYLGLUTARYL-COENZYME A REDUCTASE"/>
    <property type="match status" value="1"/>
</dbReference>
<dbReference type="FunFam" id="3.30.70.420:FF:000001">
    <property type="entry name" value="3-hydroxy-3-methylglutaryl coenzyme A reductase"/>
    <property type="match status" value="1"/>
</dbReference>
<evidence type="ECO:0000256" key="6">
    <source>
        <dbReference type="ARBA" id="ARBA00022824"/>
    </source>
</evidence>
<dbReference type="CDD" id="cd00643">
    <property type="entry name" value="HMG-CoA_reductase_classI"/>
    <property type="match status" value="1"/>
</dbReference>
<keyword evidence="5 13" id="KW-0812">Transmembrane</keyword>
<evidence type="ECO:0000256" key="7">
    <source>
        <dbReference type="ARBA" id="ARBA00022857"/>
    </source>
</evidence>
<dbReference type="PROSITE" id="PS50065">
    <property type="entry name" value="HMG_COA_REDUCTASE_4"/>
    <property type="match status" value="1"/>
</dbReference>
<evidence type="ECO:0000256" key="13">
    <source>
        <dbReference type="RuleBase" id="RU361219"/>
    </source>
</evidence>
<keyword evidence="15" id="KW-1185">Reference proteome</keyword>
<evidence type="ECO:0000256" key="2">
    <source>
        <dbReference type="ARBA" id="ARBA00004477"/>
    </source>
</evidence>
<feature type="transmembrane region" description="Helical" evidence="13">
    <location>
        <begin position="20"/>
        <end position="41"/>
    </location>
</feature>
<dbReference type="GO" id="GO:0008299">
    <property type="term" value="P:isoprenoid biosynthetic process"/>
    <property type="evidence" value="ECO:0007669"/>
    <property type="project" value="UniProtKB-KW"/>
</dbReference>
<keyword evidence="12" id="KW-0414">Isoprene biosynthesis</keyword>
<dbReference type="PROSITE" id="PS01192">
    <property type="entry name" value="HMG_COA_REDUCTASE_3"/>
    <property type="match status" value="1"/>
</dbReference>
<dbReference type="PANTHER" id="PTHR10572">
    <property type="entry name" value="3-HYDROXY-3-METHYLGLUTARYL-COENZYME A REDUCTASE"/>
    <property type="match status" value="1"/>
</dbReference>
<sequence length="603" mass="64512">MDLRRRSSSTAAKASDALPLPLHLTNAFFFTLFFSVAYYLLNRWRDKITSSSPLHLLSLSDLAAIFALLASVIYLLGFFGIHFVQSFVVRPADDDEEPSECTSLDKVDGQENDVMMADSITKGAAQPSPLHCTEPVKLVACGVDNDIMVDSVMKGKRVIQPSFQNMKPIVKELVSSIDRVYHDEDDVVIDSVLNGTVPSYSLESRLGDCRRAAAIRREALQRTTGRSLGGLPLEGFDYDAILGQCCEMPVGYVQVPVGVAGPLLLDGAEYTVPMATTEGCLVASTNRGCKAIYACGGATSVILRDGMSRAPVVRFATAKRAAELKFFMEDPLNFDTLAVVFNKSSRFGRLQSIKCSIAGKNVYLRFTSSTGDAMGMNMVSKGVQNVLDFLQSDFPDMDVIGISGNYCSDKKPAAINWIEGRGKSVVCEATIKEHIVKKVLKTNVAALVELNMLKNLAGSAVAGALGGYNAHASNIVSAIFIATGQDPAQNVESSHCITMMEAVNDGRDLHISVTMPSIEVGTVGGGTQLPSQSACLNLLGVKGASKDSPGSNSRLLATIVAGSVLAGELSLMSAIAAGQLVKSHMKYNRSNRDMSTVSSREGR</sequence>
<dbReference type="NCBIfam" id="TIGR00533">
    <property type="entry name" value="HMG_CoA_R_NADP"/>
    <property type="match status" value="1"/>
</dbReference>
<dbReference type="InterPro" id="IPR023076">
    <property type="entry name" value="HMG_CoA_Rdtase_CS"/>
</dbReference>
<dbReference type="InterPro" id="IPR023282">
    <property type="entry name" value="HMG_CoA_Rdtase_N"/>
</dbReference>
<keyword evidence="11" id="KW-0325">Glycoprotein</keyword>